<gene>
    <name evidence="4" type="ORF">HJG59_011732</name>
</gene>
<feature type="compositionally biased region" description="Basic and acidic residues" evidence="2">
    <location>
        <begin position="322"/>
        <end position="345"/>
    </location>
</feature>
<evidence type="ECO:0000256" key="2">
    <source>
        <dbReference type="SAM" id="MobiDB-lite"/>
    </source>
</evidence>
<feature type="compositionally biased region" description="Basic and acidic residues" evidence="2">
    <location>
        <begin position="285"/>
        <end position="297"/>
    </location>
</feature>
<sequence length="345" mass="39092">MKFSPAHYLLPLLPALVLSARQDYEELQKQLKQVFQERSTILRQLTKTSRELDGIKVNLQSLKNEGKSAKTDVQKLLEIGQKQREQMKSLQEALQNQLKETSEKAEKQQATINFLKTEVERKSKMIRDLQNENKSLKNKLLSGNKLCGIRAEESKKIQAQLKELRYGKKDLLFKAQQLTDLEQKLAVARNALEKAALDRDSQLKAMKQTVQLCLSTVFRDQPPALSLIRSNPAQVSVPPSTIDVGILDARAKGKPEQSTPGSHDHSQVVTTKEENLNVPECNSENEDRTCLMKHKENPPSNGTAEPQPTPQKLQMPPCTECEVEKKQEKKFTSFEGRATKEEKIL</sequence>
<dbReference type="EMBL" id="JACASF010000013">
    <property type="protein sequence ID" value="KAF6438151.1"/>
    <property type="molecule type" value="Genomic_DNA"/>
</dbReference>
<keyword evidence="1" id="KW-0175">Coiled coil</keyword>
<dbReference type="PANTHER" id="PTHR22414">
    <property type="entry name" value="LEUCINE ZIPPER PROTEIN 2"/>
    <property type="match status" value="1"/>
</dbReference>
<feature type="signal peptide" evidence="3">
    <location>
        <begin position="1"/>
        <end position="19"/>
    </location>
</feature>
<feature type="coiled-coil region" evidence="1">
    <location>
        <begin position="17"/>
        <end position="146"/>
    </location>
</feature>
<evidence type="ECO:0000313" key="4">
    <source>
        <dbReference type="EMBL" id="KAF6438151.1"/>
    </source>
</evidence>
<feature type="region of interest" description="Disordered" evidence="2">
    <location>
        <begin position="251"/>
        <end position="345"/>
    </location>
</feature>
<evidence type="ECO:0000256" key="3">
    <source>
        <dbReference type="SAM" id="SignalP"/>
    </source>
</evidence>
<comment type="caution">
    <text evidence="4">The sequence shown here is derived from an EMBL/GenBank/DDBJ whole genome shotgun (WGS) entry which is preliminary data.</text>
</comment>
<evidence type="ECO:0000256" key="1">
    <source>
        <dbReference type="SAM" id="Coils"/>
    </source>
</evidence>
<dbReference type="InParanoid" id="A0A7J8ES55"/>
<dbReference type="Proteomes" id="UP000550707">
    <property type="component" value="Unassembled WGS sequence"/>
</dbReference>
<keyword evidence="5" id="KW-1185">Reference proteome</keyword>
<dbReference type="PANTHER" id="PTHR22414:SF0">
    <property type="entry name" value="LEUCINE ZIPPER PROTEIN 2"/>
    <property type="match status" value="1"/>
</dbReference>
<dbReference type="AlphaFoldDB" id="A0A7J8ES55"/>
<evidence type="ECO:0000313" key="5">
    <source>
        <dbReference type="Proteomes" id="UP000550707"/>
    </source>
</evidence>
<reference evidence="4 5" key="1">
    <citation type="journal article" date="2020" name="Nature">
        <title>Six reference-quality genomes reveal evolution of bat adaptations.</title>
        <authorList>
            <person name="Jebb D."/>
            <person name="Huang Z."/>
            <person name="Pippel M."/>
            <person name="Hughes G.M."/>
            <person name="Lavrichenko K."/>
            <person name="Devanna P."/>
            <person name="Winkler S."/>
            <person name="Jermiin L.S."/>
            <person name="Skirmuntt E.C."/>
            <person name="Katzourakis A."/>
            <person name="Burkitt-Gray L."/>
            <person name="Ray D.A."/>
            <person name="Sullivan K.A.M."/>
            <person name="Roscito J.G."/>
            <person name="Kirilenko B.M."/>
            <person name="Davalos L.M."/>
            <person name="Corthals A.P."/>
            <person name="Power M.L."/>
            <person name="Jones G."/>
            <person name="Ransome R.D."/>
            <person name="Dechmann D.K.N."/>
            <person name="Locatelli A.G."/>
            <person name="Puechmaille S.J."/>
            <person name="Fedrigo O."/>
            <person name="Jarvis E.D."/>
            <person name="Hiller M."/>
            <person name="Vernes S.C."/>
            <person name="Myers E.W."/>
            <person name="Teeling E.C."/>
        </authorList>
    </citation>
    <scope>NUCLEOTIDE SEQUENCE [LARGE SCALE GENOMIC DNA]</scope>
    <source>
        <strain evidence="4">MMolMol1</strain>
        <tissue evidence="4">Muscle</tissue>
    </source>
</reference>
<keyword evidence="3" id="KW-0732">Signal</keyword>
<feature type="chain" id="PRO_5029903808" evidence="3">
    <location>
        <begin position="20"/>
        <end position="345"/>
    </location>
</feature>
<proteinExistence type="predicted"/>
<protein>
    <submittedName>
        <fullName evidence="4">Leucine zipper protein 2</fullName>
    </submittedName>
</protein>
<feature type="compositionally biased region" description="Polar residues" evidence="2">
    <location>
        <begin position="298"/>
        <end position="312"/>
    </location>
</feature>
<feature type="compositionally biased region" description="Basic and acidic residues" evidence="2">
    <location>
        <begin position="262"/>
        <end position="275"/>
    </location>
</feature>
<dbReference type="FunCoup" id="A0A7J8ES55">
    <property type="interactions" value="120"/>
</dbReference>
<accession>A0A7J8ES55</accession>
<name>A0A7J8ES55_MOLMO</name>
<dbReference type="InterPro" id="IPR026718">
    <property type="entry name" value="Luzp2"/>
</dbReference>
<organism evidence="4 5">
    <name type="scientific">Molossus molossus</name>
    <name type="common">Pallas' mastiff bat</name>
    <name type="synonym">Vespertilio molossus</name>
    <dbReference type="NCBI Taxonomy" id="27622"/>
    <lineage>
        <taxon>Eukaryota</taxon>
        <taxon>Metazoa</taxon>
        <taxon>Chordata</taxon>
        <taxon>Craniata</taxon>
        <taxon>Vertebrata</taxon>
        <taxon>Euteleostomi</taxon>
        <taxon>Mammalia</taxon>
        <taxon>Eutheria</taxon>
        <taxon>Laurasiatheria</taxon>
        <taxon>Chiroptera</taxon>
        <taxon>Yangochiroptera</taxon>
        <taxon>Molossidae</taxon>
        <taxon>Molossus</taxon>
    </lineage>
</organism>